<feature type="transmembrane region" description="Helical" evidence="1">
    <location>
        <begin position="12"/>
        <end position="34"/>
    </location>
</feature>
<dbReference type="AlphaFoldDB" id="A0A433MJN7"/>
<evidence type="ECO:0000313" key="2">
    <source>
        <dbReference type="EMBL" id="RUR68117.1"/>
    </source>
</evidence>
<comment type="caution">
    <text evidence="2">The sequence shown here is derived from an EMBL/GenBank/DDBJ whole genome shotgun (WGS) entry which is preliminary data.</text>
</comment>
<keyword evidence="1" id="KW-1133">Transmembrane helix</keyword>
<accession>A0A433MJN7</accession>
<proteinExistence type="predicted"/>
<feature type="transmembrane region" description="Helical" evidence="1">
    <location>
        <begin position="46"/>
        <end position="69"/>
    </location>
</feature>
<name>A0A433MJN7_9BURK</name>
<dbReference type="OrthoDB" id="8859382at2"/>
<organism evidence="2 3">
    <name type="scientific">Variovorax guangxiensis</name>
    <dbReference type="NCBI Taxonomy" id="1775474"/>
    <lineage>
        <taxon>Bacteria</taxon>
        <taxon>Pseudomonadati</taxon>
        <taxon>Pseudomonadota</taxon>
        <taxon>Betaproteobacteria</taxon>
        <taxon>Burkholderiales</taxon>
        <taxon>Comamonadaceae</taxon>
        <taxon>Variovorax</taxon>
    </lineage>
</organism>
<dbReference type="EMBL" id="RXFT01000005">
    <property type="protein sequence ID" value="RUR68117.1"/>
    <property type="molecule type" value="Genomic_DNA"/>
</dbReference>
<dbReference type="Proteomes" id="UP000281118">
    <property type="component" value="Unassembled WGS sequence"/>
</dbReference>
<evidence type="ECO:0000313" key="3">
    <source>
        <dbReference type="Proteomes" id="UP000281118"/>
    </source>
</evidence>
<protein>
    <submittedName>
        <fullName evidence="2">Uncharacterized protein</fullName>
    </submittedName>
</protein>
<gene>
    <name evidence="2" type="ORF">EJP67_13730</name>
</gene>
<keyword evidence="1" id="KW-0812">Transmembrane</keyword>
<sequence length="196" mass="21757">MPQATERASKPAADWLAWLVALAVLVFMAVFGLQAMRWSLAGGWHWLWMLVGLPFFGVFSVLAVTAVAARLRERRRVRVALENMSLERGEGLRVGEPLELRLRATVPAAQEGERTVAPQRIAMRLMLHRTLDAAGECCCEAIASREETRDGRLLYECELRADPGLDAPQWSVELRDAADDTGAPILTAALRRLPAR</sequence>
<evidence type="ECO:0000256" key="1">
    <source>
        <dbReference type="SAM" id="Phobius"/>
    </source>
</evidence>
<reference evidence="2 3" key="1">
    <citation type="submission" date="2018-12" db="EMBL/GenBank/DDBJ databases">
        <title>The genome sequences of Variovorax guangxiensis DSM 27352.</title>
        <authorList>
            <person name="Gao J."/>
            <person name="Sun J."/>
        </authorList>
    </citation>
    <scope>NUCLEOTIDE SEQUENCE [LARGE SCALE GENOMIC DNA]</scope>
    <source>
        <strain evidence="2 3">DSM 27352</strain>
    </source>
</reference>
<keyword evidence="1" id="KW-0472">Membrane</keyword>